<feature type="transmembrane region" description="Helical" evidence="11">
    <location>
        <begin position="300"/>
        <end position="319"/>
    </location>
</feature>
<keyword evidence="2" id="KW-0813">Transport</keyword>
<evidence type="ECO:0000256" key="1">
    <source>
        <dbReference type="ARBA" id="ARBA00004651"/>
    </source>
</evidence>
<comment type="subcellular location">
    <subcellularLocation>
        <location evidence="1">Cell membrane</location>
        <topology evidence="1">Multi-pass membrane protein</topology>
    </subcellularLocation>
</comment>
<dbReference type="GO" id="GO:0051537">
    <property type="term" value="F:2 iron, 2 sulfur cluster binding"/>
    <property type="evidence" value="ECO:0007669"/>
    <property type="project" value="UniProtKB-KW"/>
</dbReference>
<dbReference type="InterPro" id="IPR020558">
    <property type="entry name" value="DiOHA_6PGluconate_deHydtase_CS"/>
</dbReference>
<proteinExistence type="inferred from homology"/>
<dbReference type="GO" id="GO:0015128">
    <property type="term" value="F:gluconate transmembrane transporter activity"/>
    <property type="evidence" value="ECO:0007669"/>
    <property type="project" value="InterPro"/>
</dbReference>
<dbReference type="STRING" id="46224.B4102_0289"/>
<comment type="similarity">
    <text evidence="10">Belongs to the GntP permease family.</text>
</comment>
<dbReference type="PANTHER" id="PTHR30354">
    <property type="entry name" value="GNT FAMILY GLUCONATE TRANSPORTER"/>
    <property type="match status" value="1"/>
</dbReference>
<evidence type="ECO:0000313" key="12">
    <source>
        <dbReference type="EMBL" id="KYD02694.1"/>
    </source>
</evidence>
<evidence type="ECO:0000256" key="7">
    <source>
        <dbReference type="ARBA" id="ARBA00023014"/>
    </source>
</evidence>
<keyword evidence="6 11" id="KW-1133">Transmembrane helix</keyword>
<feature type="transmembrane region" description="Helical" evidence="11">
    <location>
        <begin position="354"/>
        <end position="374"/>
    </location>
</feature>
<dbReference type="PATRIC" id="fig|46224.3.peg.3654"/>
<dbReference type="InterPro" id="IPR003474">
    <property type="entry name" value="Glcn_transporter"/>
</dbReference>
<keyword evidence="3" id="KW-1003">Cell membrane</keyword>
<name>A0A150KSB8_9BACI</name>
<keyword evidence="4 11" id="KW-0812">Transmembrane</keyword>
<dbReference type="PANTHER" id="PTHR30354:SF22">
    <property type="entry name" value="HIGH-AFFINITY GLUCONATE TRANSPORTER"/>
    <property type="match status" value="1"/>
</dbReference>
<dbReference type="EC" id="4.2.1.9" evidence="12"/>
<dbReference type="SUPFAM" id="SSF143975">
    <property type="entry name" value="IlvD/EDD N-terminal domain-like"/>
    <property type="match status" value="1"/>
</dbReference>
<feature type="transmembrane region" description="Helical" evidence="11">
    <location>
        <begin position="394"/>
        <end position="415"/>
    </location>
</feature>
<evidence type="ECO:0000256" key="2">
    <source>
        <dbReference type="ARBA" id="ARBA00022448"/>
    </source>
</evidence>
<reference evidence="12 13" key="1">
    <citation type="submission" date="2016-01" db="EMBL/GenBank/DDBJ databases">
        <title>Genome Sequences of Twelve Sporeforming Bacillus Species Isolated from Foods.</title>
        <authorList>
            <person name="Berendsen E.M."/>
            <person name="Wells-Bennik M.H."/>
            <person name="Krawcyk A.O."/>
            <person name="De Jong A."/>
            <person name="Holsappel S."/>
            <person name="Eijlander R.T."/>
            <person name="Kuipers O.P."/>
        </authorList>
    </citation>
    <scope>NUCLEOTIDE SEQUENCE [LARGE SCALE GENOMIC DNA]</scope>
    <source>
        <strain evidence="12 13">B4102</strain>
    </source>
</reference>
<feature type="transmembrane region" description="Helical" evidence="11">
    <location>
        <begin position="549"/>
        <end position="568"/>
    </location>
</feature>
<dbReference type="AlphaFoldDB" id="A0A150KSB8"/>
<keyword evidence="8 11" id="KW-0472">Membrane</keyword>
<keyword evidence="9" id="KW-0028">Amino-acid biosynthesis</keyword>
<evidence type="ECO:0000256" key="8">
    <source>
        <dbReference type="ARBA" id="ARBA00023136"/>
    </source>
</evidence>
<dbReference type="PROSITE" id="PS00886">
    <property type="entry name" value="ILVD_EDD_1"/>
    <property type="match status" value="1"/>
</dbReference>
<evidence type="ECO:0000256" key="3">
    <source>
        <dbReference type="ARBA" id="ARBA00022475"/>
    </source>
</evidence>
<gene>
    <name evidence="12" type="ORF">B4102_0289</name>
</gene>
<evidence type="ECO:0000256" key="5">
    <source>
        <dbReference type="ARBA" id="ARBA00022714"/>
    </source>
</evidence>
<keyword evidence="5" id="KW-0001">2Fe-2S</keyword>
<dbReference type="EMBL" id="LQYN01000071">
    <property type="protein sequence ID" value="KYD02694.1"/>
    <property type="molecule type" value="Genomic_DNA"/>
</dbReference>
<dbReference type="RefSeq" id="WP_066232767.1">
    <property type="nucleotide sequence ID" value="NZ_LQYN01000071.1"/>
</dbReference>
<evidence type="ECO:0000256" key="4">
    <source>
        <dbReference type="ARBA" id="ARBA00022692"/>
    </source>
</evidence>
<sequence length="606" mass="63399">MSLQSIFGEEDVSLYKVQTHSKGPDGSLPLTSEMLLDSPSGDLFGLSQNVGMGWAPSNLLGKQVLILGTQGGIRNHDGTPIALGYHTGHWEIGLLMKASAQEINRQGGVPFAGFVSDPCDGRSQGTTGMFDSLPYRNDAAIVYRRLIRSLPTRHAVIGVATCDKGLPAMMVALASMHNLPTIIIPGGVTLPPTNGEDAGKIQTIGARYANNEITLQEAADLGCRACATPGGGCQFLGTAGTAQVVAEAMGMALPHSALGASILHLGIPMAAALLATHSFLPPHPGPTVIAGEYGADIGLVLLYGIIVAIPTVIIAGPLYTKIAKKIVPVAFNKTGNIASLGEQKTLQLKETPGFGISVLTAMFPVLLMSISTIIDMIQKSVGFKDNTLIEIVRLIGNPSTAMLISLVLAFFTMGIQRNIPIKEVMNSCTSSITAIGMMLLIIGGGGAFKQVLIDGGVGDYVSKLFTGTSMSPIILAWLVAAILRISLGSATVAAISTAGLIIPMLAQYDVNLALVTLATGAGSSICSHVNDAGFWMIKEYFGLSMKETFSTWTILSTITSVAGLGFILLLDASLIIAGVLIIFISIVAIYFSGFNRSKNKNNVLDI</sequence>
<keyword evidence="7" id="KW-0411">Iron-sulfur</keyword>
<keyword evidence="9" id="KW-0100">Branched-chain amino acid biosynthesis</keyword>
<accession>A0A150KSB8</accession>
<protein>
    <submittedName>
        <fullName evidence="12">Dihydroxy-acid dehydratase</fullName>
        <ecNumber evidence="12">4.2.1.9</ecNumber>
    </submittedName>
</protein>
<keyword evidence="5" id="KW-0479">Metal-binding</keyword>
<organism evidence="12 13">
    <name type="scientific">Heyndrickxia sporothermodurans</name>
    <dbReference type="NCBI Taxonomy" id="46224"/>
    <lineage>
        <taxon>Bacteria</taxon>
        <taxon>Bacillati</taxon>
        <taxon>Bacillota</taxon>
        <taxon>Bacilli</taxon>
        <taxon>Bacillales</taxon>
        <taxon>Bacillaceae</taxon>
        <taxon>Heyndrickxia</taxon>
    </lineage>
</organism>
<dbReference type="Pfam" id="PF02447">
    <property type="entry name" value="GntP_permease"/>
    <property type="match status" value="1"/>
</dbReference>
<feature type="transmembrane region" description="Helical" evidence="11">
    <location>
        <begin position="574"/>
        <end position="591"/>
    </location>
</feature>
<evidence type="ECO:0000256" key="10">
    <source>
        <dbReference type="ARBA" id="ARBA00049663"/>
    </source>
</evidence>
<evidence type="ECO:0000313" key="13">
    <source>
        <dbReference type="Proteomes" id="UP000075666"/>
    </source>
</evidence>
<evidence type="ECO:0000256" key="6">
    <source>
        <dbReference type="ARBA" id="ARBA00022989"/>
    </source>
</evidence>
<dbReference type="GO" id="GO:0005886">
    <property type="term" value="C:plasma membrane"/>
    <property type="evidence" value="ECO:0007669"/>
    <property type="project" value="UniProtKB-SubCell"/>
</dbReference>
<dbReference type="GO" id="GO:0009082">
    <property type="term" value="P:branched-chain amino acid biosynthetic process"/>
    <property type="evidence" value="ECO:0007669"/>
    <property type="project" value="UniProtKB-KW"/>
</dbReference>
<evidence type="ECO:0000256" key="9">
    <source>
        <dbReference type="ARBA" id="ARBA00023304"/>
    </source>
</evidence>
<evidence type="ECO:0000256" key="11">
    <source>
        <dbReference type="SAM" id="Phobius"/>
    </source>
</evidence>
<dbReference type="Proteomes" id="UP000075666">
    <property type="component" value="Unassembled WGS sequence"/>
</dbReference>
<keyword evidence="5" id="KW-0408">Iron</keyword>
<dbReference type="NCBIfam" id="TIGR00791">
    <property type="entry name" value="gntP"/>
    <property type="match status" value="1"/>
</dbReference>
<dbReference type="InterPro" id="IPR037237">
    <property type="entry name" value="IlvD/EDD_N"/>
</dbReference>
<comment type="caution">
    <text evidence="12">The sequence shown here is derived from an EMBL/GenBank/DDBJ whole genome shotgun (WGS) entry which is preliminary data.</text>
</comment>
<keyword evidence="13" id="KW-1185">Reference proteome</keyword>
<keyword evidence="12" id="KW-0456">Lyase</keyword>
<dbReference type="GO" id="GO:0004160">
    <property type="term" value="F:dihydroxy-acid dehydratase activity"/>
    <property type="evidence" value="ECO:0007669"/>
    <property type="project" value="UniProtKB-EC"/>
</dbReference>
<feature type="transmembrane region" description="Helical" evidence="11">
    <location>
        <begin position="427"/>
        <end position="448"/>
    </location>
</feature>